<evidence type="ECO:0000256" key="13">
    <source>
        <dbReference type="ARBA" id="ARBA00047192"/>
    </source>
</evidence>
<gene>
    <name evidence="16" type="ORF">CEUTPL_LOCUS6446</name>
</gene>
<evidence type="ECO:0000313" key="17">
    <source>
        <dbReference type="Proteomes" id="UP001152799"/>
    </source>
</evidence>
<dbReference type="FunFam" id="3.30.420.40:FF:000102">
    <property type="entry name" value="Putative glycerol kinase 5"/>
    <property type="match status" value="1"/>
</dbReference>
<dbReference type="InterPro" id="IPR018484">
    <property type="entry name" value="FGGY_N"/>
</dbReference>
<evidence type="ECO:0000256" key="11">
    <source>
        <dbReference type="ARBA" id="ARBA00033026"/>
    </source>
</evidence>
<dbReference type="GO" id="GO:0006641">
    <property type="term" value="P:triglyceride metabolic process"/>
    <property type="evidence" value="ECO:0007669"/>
    <property type="project" value="TreeGrafter"/>
</dbReference>
<protein>
    <recommendedName>
        <fullName evidence="13">Glycerol kinase 5</fullName>
        <ecNumber evidence="4">2.7.1.30</ecNumber>
    </recommendedName>
    <alternativeName>
        <fullName evidence="11">ATP:glycerol 3-phosphotransferase 5</fullName>
    </alternativeName>
</protein>
<dbReference type="GO" id="GO:0006071">
    <property type="term" value="P:glycerol metabolic process"/>
    <property type="evidence" value="ECO:0007669"/>
    <property type="project" value="UniProtKB-KW"/>
</dbReference>
<dbReference type="PIRSF" id="PIRSF000538">
    <property type="entry name" value="GlpK"/>
    <property type="match status" value="1"/>
</dbReference>
<dbReference type="AlphaFoldDB" id="A0A9N9MM28"/>
<dbReference type="Pfam" id="PF00370">
    <property type="entry name" value="FGGY_N"/>
    <property type="match status" value="1"/>
</dbReference>
<dbReference type="PANTHER" id="PTHR10196:SF68">
    <property type="entry name" value="GLYCEROL KINASE 5-RELATED"/>
    <property type="match status" value="1"/>
</dbReference>
<dbReference type="InterPro" id="IPR043129">
    <property type="entry name" value="ATPase_NBD"/>
</dbReference>
<dbReference type="Pfam" id="PF02782">
    <property type="entry name" value="FGGY_C"/>
    <property type="match status" value="1"/>
</dbReference>
<dbReference type="FunFam" id="3.30.420.40:FF:000104">
    <property type="entry name" value="putative glycerol kinase 5"/>
    <property type="match status" value="1"/>
</dbReference>
<dbReference type="GO" id="GO:0005739">
    <property type="term" value="C:mitochondrion"/>
    <property type="evidence" value="ECO:0007669"/>
    <property type="project" value="TreeGrafter"/>
</dbReference>
<reference evidence="16" key="1">
    <citation type="submission" date="2022-01" db="EMBL/GenBank/DDBJ databases">
        <authorList>
            <person name="King R."/>
        </authorList>
    </citation>
    <scope>NUCLEOTIDE SEQUENCE</scope>
</reference>
<comment type="similarity">
    <text evidence="3">Belongs to the FGGY kinase family.</text>
</comment>
<dbReference type="InterPro" id="IPR037444">
    <property type="entry name" value="GK5"/>
</dbReference>
<keyword evidence="7" id="KW-0547">Nucleotide-binding</keyword>
<evidence type="ECO:0000256" key="1">
    <source>
        <dbReference type="ARBA" id="ARBA00004496"/>
    </source>
</evidence>
<dbReference type="InterPro" id="IPR000577">
    <property type="entry name" value="Carb_kinase_FGGY"/>
</dbReference>
<dbReference type="GO" id="GO:0004370">
    <property type="term" value="F:glycerol kinase activity"/>
    <property type="evidence" value="ECO:0007669"/>
    <property type="project" value="UniProtKB-EC"/>
</dbReference>
<dbReference type="EMBL" id="OU892279">
    <property type="protein sequence ID" value="CAG9765843.1"/>
    <property type="molecule type" value="Genomic_DNA"/>
</dbReference>
<dbReference type="InterPro" id="IPR018485">
    <property type="entry name" value="FGGY_C"/>
</dbReference>
<dbReference type="GO" id="GO:0005524">
    <property type="term" value="F:ATP binding"/>
    <property type="evidence" value="ECO:0007669"/>
    <property type="project" value="UniProtKB-KW"/>
</dbReference>
<keyword evidence="9" id="KW-0319">Glycerol metabolism</keyword>
<evidence type="ECO:0000256" key="6">
    <source>
        <dbReference type="ARBA" id="ARBA00022679"/>
    </source>
</evidence>
<feature type="domain" description="Carbohydrate kinase FGGY N-terminal" evidence="14">
    <location>
        <begin position="8"/>
        <end position="206"/>
    </location>
</feature>
<organism evidence="16 17">
    <name type="scientific">Ceutorhynchus assimilis</name>
    <name type="common">cabbage seed weevil</name>
    <dbReference type="NCBI Taxonomy" id="467358"/>
    <lineage>
        <taxon>Eukaryota</taxon>
        <taxon>Metazoa</taxon>
        <taxon>Ecdysozoa</taxon>
        <taxon>Arthropoda</taxon>
        <taxon>Hexapoda</taxon>
        <taxon>Insecta</taxon>
        <taxon>Pterygota</taxon>
        <taxon>Neoptera</taxon>
        <taxon>Endopterygota</taxon>
        <taxon>Coleoptera</taxon>
        <taxon>Polyphaga</taxon>
        <taxon>Cucujiformia</taxon>
        <taxon>Curculionidae</taxon>
        <taxon>Ceutorhynchinae</taxon>
        <taxon>Ceutorhynchus</taxon>
    </lineage>
</organism>
<sequence>MINKLANSYGDLSIKQVNSLAISTQRGTFITWRKDTGVPLHNFITWKDLRAAELIKQINGSWKMMALRTGSFLLHFLTRITKLAVLSHLKFASSHVTIRLLWFLQNHPEVQKALQEQNLMFGTLDTWLIYKLTKGKFYVTDISNASATGMFDPFSLCWSFLPKIFKIPIDIFPMVVDNSYDFGEVTKDIFGEGIKIGAVMSDQSASMYGSCCFNKNDIKVTLGTGAFLNLNTAERIQGVSHGMYPLVGWKNENEVVYLAEVACSDAGSLMQWMLAIGLISNSEESSYIANSVKDNGGVYFIPAFSGLGPPINNESAATGFIGIKPTTNKAHMIRAVLESIAYKIAMAYDLLNSECPTTSLMYIKADGGVSKNDFICQLLANLTNLNVKRSKFEMATLGVAYFAGQSCGFWKSKEDILKIDRVEDVFKPTENQTLAKELRDNLENWQRAADRFTSWYK</sequence>
<evidence type="ECO:0000259" key="14">
    <source>
        <dbReference type="Pfam" id="PF00370"/>
    </source>
</evidence>
<evidence type="ECO:0000256" key="7">
    <source>
        <dbReference type="ARBA" id="ARBA00022741"/>
    </source>
</evidence>
<accession>A0A9N9MM28</accession>
<evidence type="ECO:0000256" key="5">
    <source>
        <dbReference type="ARBA" id="ARBA00022490"/>
    </source>
</evidence>
<evidence type="ECO:0000259" key="15">
    <source>
        <dbReference type="Pfam" id="PF02782"/>
    </source>
</evidence>
<proteinExistence type="inferred from homology"/>
<keyword evidence="8" id="KW-0418">Kinase</keyword>
<evidence type="ECO:0000256" key="2">
    <source>
        <dbReference type="ARBA" id="ARBA00005190"/>
    </source>
</evidence>
<dbReference type="EC" id="2.7.1.30" evidence="4"/>
<dbReference type="Gene3D" id="3.30.420.40">
    <property type="match status" value="2"/>
</dbReference>
<keyword evidence="6" id="KW-0808">Transferase</keyword>
<dbReference type="GO" id="GO:0046167">
    <property type="term" value="P:glycerol-3-phosphate biosynthetic process"/>
    <property type="evidence" value="ECO:0007669"/>
    <property type="project" value="TreeGrafter"/>
</dbReference>
<comment type="subcellular location">
    <subcellularLocation>
        <location evidence="1">Cytoplasm</location>
    </subcellularLocation>
</comment>
<evidence type="ECO:0000256" key="12">
    <source>
        <dbReference type="ARBA" id="ARBA00045165"/>
    </source>
</evidence>
<evidence type="ECO:0000256" key="10">
    <source>
        <dbReference type="ARBA" id="ARBA00022840"/>
    </source>
</evidence>
<evidence type="ECO:0000313" key="16">
    <source>
        <dbReference type="EMBL" id="CAG9765843.1"/>
    </source>
</evidence>
<name>A0A9N9MM28_9CUCU</name>
<comment type="pathway">
    <text evidence="2">Polyol metabolism; glycerol degradation via glycerol kinase pathway; sn-glycerol 3-phosphate from glycerol: step 1/1.</text>
</comment>
<keyword evidence="17" id="KW-1185">Reference proteome</keyword>
<evidence type="ECO:0000256" key="8">
    <source>
        <dbReference type="ARBA" id="ARBA00022777"/>
    </source>
</evidence>
<dbReference type="CDD" id="cd07793">
    <property type="entry name" value="ASKHA_NBD_FGGY_GK5-like"/>
    <property type="match status" value="1"/>
</dbReference>
<comment type="function">
    <text evidence="12">Skin-specific kinase that plays a key role in glycerol metabolism, catalyzing its phosphorylation to produce sn-glycerol 3-phosphate. Involved in skin-specific regulation of sterol regulatory element-binding protein (SREBP) processing and lipid biosynthesis.</text>
</comment>
<evidence type="ECO:0000256" key="4">
    <source>
        <dbReference type="ARBA" id="ARBA00012099"/>
    </source>
</evidence>
<evidence type="ECO:0000256" key="9">
    <source>
        <dbReference type="ARBA" id="ARBA00022798"/>
    </source>
</evidence>
<keyword evidence="5" id="KW-0963">Cytoplasm</keyword>
<dbReference type="PANTHER" id="PTHR10196">
    <property type="entry name" value="SUGAR KINASE"/>
    <property type="match status" value="1"/>
</dbReference>
<evidence type="ECO:0000256" key="3">
    <source>
        <dbReference type="ARBA" id="ARBA00009156"/>
    </source>
</evidence>
<keyword evidence="10" id="KW-0067">ATP-binding</keyword>
<dbReference type="SUPFAM" id="SSF53067">
    <property type="entry name" value="Actin-like ATPase domain"/>
    <property type="match status" value="2"/>
</dbReference>
<dbReference type="Proteomes" id="UP001152799">
    <property type="component" value="Chromosome 3"/>
</dbReference>
<feature type="domain" description="Carbohydrate kinase FGGY C-terminal" evidence="15">
    <location>
        <begin position="219"/>
        <end position="404"/>
    </location>
</feature>
<dbReference type="OrthoDB" id="6278781at2759"/>